<dbReference type="EMBL" id="MLYV02001350">
    <property type="protein sequence ID" value="PSR70459.1"/>
    <property type="molecule type" value="Genomic_DNA"/>
</dbReference>
<proteinExistence type="predicted"/>
<accession>A0A2R6NDV3</accession>
<reference evidence="1 2" key="1">
    <citation type="submission" date="2018-02" db="EMBL/GenBank/DDBJ databases">
        <title>Genome sequence of the basidiomycete white-rot fungus Phlebia centrifuga.</title>
        <authorList>
            <person name="Granchi Z."/>
            <person name="Peng M."/>
            <person name="de Vries R.P."/>
            <person name="Hilden K."/>
            <person name="Makela M.R."/>
            <person name="Grigoriev I."/>
            <person name="Riley R."/>
        </authorList>
    </citation>
    <scope>NUCLEOTIDE SEQUENCE [LARGE SCALE GENOMIC DNA]</scope>
    <source>
        <strain evidence="1 2">FBCC195</strain>
    </source>
</reference>
<protein>
    <submittedName>
        <fullName evidence="1">Uncharacterized protein</fullName>
    </submittedName>
</protein>
<keyword evidence="2" id="KW-1185">Reference proteome</keyword>
<name>A0A2R6NDV3_9APHY</name>
<sequence length="142" mass="15284">MGAIQALCSSWKLKCLADRSRISRVAPVTVDNSPADIEDELAPFALLSLLTTSFTKFLIRRGIDSYHRDEAGLRALGRQRTRKNTPVKRLLTPSHIHRGLLHNAPQSAEDAAVLLALAPLGISLPNIPETAGDDGDATAAHS</sequence>
<evidence type="ECO:0000313" key="1">
    <source>
        <dbReference type="EMBL" id="PSR70459.1"/>
    </source>
</evidence>
<evidence type="ECO:0000313" key="2">
    <source>
        <dbReference type="Proteomes" id="UP000186601"/>
    </source>
</evidence>
<dbReference type="AlphaFoldDB" id="A0A2R6NDV3"/>
<dbReference type="Proteomes" id="UP000186601">
    <property type="component" value="Unassembled WGS sequence"/>
</dbReference>
<dbReference type="OrthoDB" id="1741717at2759"/>
<gene>
    <name evidence="1" type="ORF">PHLCEN_2v13610</name>
</gene>
<comment type="caution">
    <text evidence="1">The sequence shown here is derived from an EMBL/GenBank/DDBJ whole genome shotgun (WGS) entry which is preliminary data.</text>
</comment>
<organism evidence="1 2">
    <name type="scientific">Hermanssonia centrifuga</name>
    <dbReference type="NCBI Taxonomy" id="98765"/>
    <lineage>
        <taxon>Eukaryota</taxon>
        <taxon>Fungi</taxon>
        <taxon>Dikarya</taxon>
        <taxon>Basidiomycota</taxon>
        <taxon>Agaricomycotina</taxon>
        <taxon>Agaricomycetes</taxon>
        <taxon>Polyporales</taxon>
        <taxon>Meruliaceae</taxon>
        <taxon>Hermanssonia</taxon>
    </lineage>
</organism>